<feature type="region of interest" description="Disordered" evidence="1">
    <location>
        <begin position="1"/>
        <end position="42"/>
    </location>
</feature>
<feature type="compositionally biased region" description="Acidic residues" evidence="1">
    <location>
        <begin position="219"/>
        <end position="231"/>
    </location>
</feature>
<proteinExistence type="predicted"/>
<dbReference type="Proteomes" id="UP001153069">
    <property type="component" value="Unassembled WGS sequence"/>
</dbReference>
<evidence type="ECO:0000313" key="3">
    <source>
        <dbReference type="Proteomes" id="UP001153069"/>
    </source>
</evidence>
<organism evidence="2 3">
    <name type="scientific">Seminavis robusta</name>
    <dbReference type="NCBI Taxonomy" id="568900"/>
    <lineage>
        <taxon>Eukaryota</taxon>
        <taxon>Sar</taxon>
        <taxon>Stramenopiles</taxon>
        <taxon>Ochrophyta</taxon>
        <taxon>Bacillariophyta</taxon>
        <taxon>Bacillariophyceae</taxon>
        <taxon>Bacillariophycidae</taxon>
        <taxon>Naviculales</taxon>
        <taxon>Naviculaceae</taxon>
        <taxon>Seminavis</taxon>
    </lineage>
</organism>
<feature type="compositionally biased region" description="Basic and acidic residues" evidence="1">
    <location>
        <begin position="119"/>
        <end position="132"/>
    </location>
</feature>
<name>A0A9N8E0C4_9STRA</name>
<accession>A0A9N8E0C4</accession>
<evidence type="ECO:0000256" key="1">
    <source>
        <dbReference type="SAM" id="MobiDB-lite"/>
    </source>
</evidence>
<reference evidence="2" key="1">
    <citation type="submission" date="2020-06" db="EMBL/GenBank/DDBJ databases">
        <authorList>
            <consortium name="Plant Systems Biology data submission"/>
        </authorList>
    </citation>
    <scope>NUCLEOTIDE SEQUENCE</scope>
    <source>
        <strain evidence="2">D6</strain>
    </source>
</reference>
<protein>
    <submittedName>
        <fullName evidence="2">Uncharacterized protein</fullName>
    </submittedName>
</protein>
<feature type="compositionally biased region" description="Basic and acidic residues" evidence="1">
    <location>
        <begin position="206"/>
        <end position="218"/>
    </location>
</feature>
<keyword evidence="3" id="KW-1185">Reference proteome</keyword>
<feature type="compositionally biased region" description="Basic and acidic residues" evidence="1">
    <location>
        <begin position="1"/>
        <end position="10"/>
    </location>
</feature>
<feature type="region of interest" description="Disordered" evidence="1">
    <location>
        <begin position="81"/>
        <end position="147"/>
    </location>
</feature>
<dbReference type="EMBL" id="CAICTM010000519">
    <property type="protein sequence ID" value="CAB9512122.1"/>
    <property type="molecule type" value="Genomic_DNA"/>
</dbReference>
<evidence type="ECO:0000313" key="2">
    <source>
        <dbReference type="EMBL" id="CAB9512122.1"/>
    </source>
</evidence>
<sequence>MGKKAKDEMRRQKKLAAVAPRGSSTPRTIGGRRQQRQHAQNLKAREIAHQQEREMLYLEAKLSQLDAASRLNELNLRDLKAKLSDLNAPPSTPSTPKPKPKPKPKAVPKRIQITANPIEPKREQQPVVEENHNPPTPSQGEKSVCYSVDSISSYNQDQEQYQEVLRLSTIRSQDAKSTSKSSHSRELYSCTEVRVVPVTLRELQSDRQVESTCKSEDKRDDEDEDEDEEDQEGKQEHGDWLHEFKGQNLFCLNPPEGEATSFVDKWRNQADQCRQHFDQDTDYKWDAPRASHFGFYFSYMWILLSDKDDSFQDRITEEDRDFIRKVSRDQQQPSFFRAHALLLRALTDGIKNNLQTAENFVRGSILICSAAFDQDKQRVIVQLSGSVHVIGNLLHELEQKCKETMLRVTNQREDMVAEVVEVESLGDENTSGEIVSWDCSAHAPLFQVLLDLGKYCRSGSQ</sequence>
<dbReference type="AlphaFoldDB" id="A0A9N8E0C4"/>
<feature type="compositionally biased region" description="Basic residues" evidence="1">
    <location>
        <begin position="98"/>
        <end position="108"/>
    </location>
</feature>
<feature type="region of interest" description="Disordered" evidence="1">
    <location>
        <begin position="206"/>
        <end position="238"/>
    </location>
</feature>
<comment type="caution">
    <text evidence="2">The sequence shown here is derived from an EMBL/GenBank/DDBJ whole genome shotgun (WGS) entry which is preliminary data.</text>
</comment>
<gene>
    <name evidence="2" type="ORF">SEMRO_520_G159090.1</name>
</gene>